<dbReference type="EMBL" id="JAFMYW010000028">
    <property type="protein sequence ID" value="MBO0953264.1"/>
    <property type="molecule type" value="Genomic_DNA"/>
</dbReference>
<evidence type="ECO:0000313" key="1">
    <source>
        <dbReference type="EMBL" id="MBO0953264.1"/>
    </source>
</evidence>
<protein>
    <submittedName>
        <fullName evidence="1">DUF4238 domain-containing protein</fullName>
    </submittedName>
</protein>
<dbReference type="InterPro" id="IPR025332">
    <property type="entry name" value="DUF4238"/>
</dbReference>
<dbReference type="Pfam" id="PF14022">
    <property type="entry name" value="DUF4238"/>
    <property type="match status" value="1"/>
</dbReference>
<dbReference type="Proteomes" id="UP000664628">
    <property type="component" value="Unassembled WGS sequence"/>
</dbReference>
<keyword evidence="2" id="KW-1185">Reference proteome</keyword>
<gene>
    <name evidence="1" type="ORF">J2I46_32130</name>
</gene>
<dbReference type="RefSeq" id="WP_207333216.1">
    <property type="nucleotide sequence ID" value="NZ_JAFMYW010000028.1"/>
</dbReference>
<proteinExistence type="predicted"/>
<sequence length="284" mass="32689">MSTPKNHHYVSQCHIKKFFNEAESRIFMYDKAKANFYSSRSTKNIFSDKYGNSRYDNGEIDHSTLETELSDYFETEFAENCELIEHAVINLTIDAIEPLVKLTKFGILSELRHPSFKKRNDDTLLSTFKSLRPNSSPEFTKELDKLISVFDKTKFLNIGSYKELADKIFLRMGNAVYTIIKIENDEHFILADNYGVIKRSNLAKNSLARIVTGVSFPLTSKLFLHVDSENVELSNVKIKKISDHKNRGFSEIINKEIFDNAIKTIACESEAYLKKFIANLHDSQ</sequence>
<comment type="caution">
    <text evidence="1">The sequence shown here is derived from an EMBL/GenBank/DDBJ whole genome shotgun (WGS) entry which is preliminary data.</text>
</comment>
<reference evidence="1 2" key="1">
    <citation type="submission" date="2021-03" db="EMBL/GenBank/DDBJ databases">
        <title>Fibrella sp. HMF5405 genome sequencing and assembly.</title>
        <authorList>
            <person name="Kang H."/>
            <person name="Kim H."/>
            <person name="Bae S."/>
            <person name="Joh K."/>
        </authorList>
    </citation>
    <scope>NUCLEOTIDE SEQUENCE [LARGE SCALE GENOMIC DNA]</scope>
    <source>
        <strain evidence="1 2">HMF5405</strain>
    </source>
</reference>
<name>A0ABS3JVQ7_9BACT</name>
<organism evidence="1 2">
    <name type="scientific">Fibrella forsythiae</name>
    <dbReference type="NCBI Taxonomy" id="2817061"/>
    <lineage>
        <taxon>Bacteria</taxon>
        <taxon>Pseudomonadati</taxon>
        <taxon>Bacteroidota</taxon>
        <taxon>Cytophagia</taxon>
        <taxon>Cytophagales</taxon>
        <taxon>Spirosomataceae</taxon>
        <taxon>Fibrella</taxon>
    </lineage>
</organism>
<accession>A0ABS3JVQ7</accession>
<evidence type="ECO:0000313" key="2">
    <source>
        <dbReference type="Proteomes" id="UP000664628"/>
    </source>
</evidence>